<dbReference type="InterPro" id="IPR047323">
    <property type="entry name" value="Rad51D_C"/>
</dbReference>
<dbReference type="GO" id="GO:0007131">
    <property type="term" value="P:reciprocal meiotic recombination"/>
    <property type="evidence" value="ECO:0007669"/>
    <property type="project" value="TreeGrafter"/>
</dbReference>
<dbReference type="GO" id="GO:0000723">
    <property type="term" value="P:telomere maintenance"/>
    <property type="evidence" value="ECO:0007669"/>
    <property type="project" value="TreeGrafter"/>
</dbReference>
<evidence type="ECO:0000259" key="10">
    <source>
        <dbReference type="PROSITE" id="PS50162"/>
    </source>
</evidence>
<dbReference type="InterPro" id="IPR051988">
    <property type="entry name" value="HRR_RAD51_Paralog"/>
</dbReference>
<dbReference type="EMBL" id="CAACVG010007228">
    <property type="protein sequence ID" value="VEN44320.1"/>
    <property type="molecule type" value="Genomic_DNA"/>
</dbReference>
<feature type="domain" description="RecA family profile 1" evidence="10">
    <location>
        <begin position="97"/>
        <end position="260"/>
    </location>
</feature>
<name>A0A653CB63_CALMS</name>
<dbReference type="GO" id="GO:0000724">
    <property type="term" value="P:double-strand break repair via homologous recombination"/>
    <property type="evidence" value="ECO:0007669"/>
    <property type="project" value="TreeGrafter"/>
</dbReference>
<gene>
    <name evidence="11" type="ORF">CALMAC_LOCUS7156</name>
</gene>
<reference evidence="11 12" key="1">
    <citation type="submission" date="2019-01" db="EMBL/GenBank/DDBJ databases">
        <authorList>
            <person name="Sayadi A."/>
        </authorList>
    </citation>
    <scope>NUCLEOTIDE SEQUENCE [LARGE SCALE GENOMIC DNA]</scope>
</reference>
<evidence type="ECO:0000256" key="5">
    <source>
        <dbReference type="ARBA" id="ARBA00022840"/>
    </source>
</evidence>
<keyword evidence="3" id="KW-0547">Nucleotide-binding</keyword>
<comment type="subcellular location">
    <subcellularLocation>
        <location evidence="1">Nucleus</location>
    </subcellularLocation>
</comment>
<comment type="similarity">
    <text evidence="2">Belongs to the RecA family. RAD51 subfamily.</text>
</comment>
<dbReference type="GO" id="GO:0005815">
    <property type="term" value="C:microtubule organizing center"/>
    <property type="evidence" value="ECO:0007669"/>
    <property type="project" value="TreeGrafter"/>
</dbReference>
<dbReference type="CDD" id="cd19489">
    <property type="entry name" value="Rad51D"/>
    <property type="match status" value="1"/>
</dbReference>
<evidence type="ECO:0000313" key="12">
    <source>
        <dbReference type="Proteomes" id="UP000410492"/>
    </source>
</evidence>
<dbReference type="PANTHER" id="PTHR46457">
    <property type="entry name" value="DNA REPAIR PROTEIN RAD51 HOMOLOG 4"/>
    <property type="match status" value="1"/>
</dbReference>
<dbReference type="GO" id="GO:0003697">
    <property type="term" value="F:single-stranded DNA binding"/>
    <property type="evidence" value="ECO:0007669"/>
    <property type="project" value="TreeGrafter"/>
</dbReference>
<keyword evidence="9" id="KW-0539">Nucleus</keyword>
<evidence type="ECO:0000313" key="11">
    <source>
        <dbReference type="EMBL" id="VEN44320.1"/>
    </source>
</evidence>
<dbReference type="Proteomes" id="UP000410492">
    <property type="component" value="Unassembled WGS sequence"/>
</dbReference>
<evidence type="ECO:0000256" key="7">
    <source>
        <dbReference type="ARBA" id="ARBA00023172"/>
    </source>
</evidence>
<evidence type="ECO:0000256" key="2">
    <source>
        <dbReference type="ARBA" id="ARBA00007095"/>
    </source>
</evidence>
<dbReference type="Gene3D" id="3.40.50.300">
    <property type="entry name" value="P-loop containing nucleotide triphosphate hydrolases"/>
    <property type="match status" value="1"/>
</dbReference>
<dbReference type="InterPro" id="IPR013632">
    <property type="entry name" value="Rad51_C"/>
</dbReference>
<dbReference type="Pfam" id="PF08423">
    <property type="entry name" value="Rad51"/>
    <property type="match status" value="1"/>
</dbReference>
<sequence>MVFKLINDMVSSFQLQMDRLTSDIHSLLNKDLVKELHKRNIYTVIDLIKAIQVDRKVVEKISKLHLREIVDLNKFLLKKYGPCAENAFEHYQRIILQSAILQTGIGCLDKLLDGGLFTGYIYEICGLPSSGKTFLCLSLARHILTTTKDQVYYIDTKHDFSATAFRHMLADSKDQAAEILSRLLVVRVHSRPEFLNTLFSIKKILRVKQTSKLLIIDSLPALYFLNGNHTENNSFLNYTVNILNYLVNECNLVILVTNLITLWSDGDIKKVDVMKERISCGGYWANVPNARIKLKRKHETCIVNLTKAVKAIPPNCECELKFTSQGFV</sequence>
<dbReference type="PANTHER" id="PTHR46457:SF1">
    <property type="entry name" value="DNA REPAIR PROTEIN RAD51 HOMOLOG 4"/>
    <property type="match status" value="1"/>
</dbReference>
<evidence type="ECO:0000256" key="4">
    <source>
        <dbReference type="ARBA" id="ARBA00022763"/>
    </source>
</evidence>
<keyword evidence="5" id="KW-0067">ATP-binding</keyword>
<dbReference type="PROSITE" id="PS50162">
    <property type="entry name" value="RECA_2"/>
    <property type="match status" value="1"/>
</dbReference>
<evidence type="ECO:0000256" key="1">
    <source>
        <dbReference type="ARBA" id="ARBA00004123"/>
    </source>
</evidence>
<evidence type="ECO:0000256" key="3">
    <source>
        <dbReference type="ARBA" id="ARBA00022741"/>
    </source>
</evidence>
<keyword evidence="8" id="KW-0234">DNA repair</keyword>
<evidence type="ECO:0000256" key="9">
    <source>
        <dbReference type="ARBA" id="ARBA00023242"/>
    </source>
</evidence>
<dbReference type="OrthoDB" id="336321at2759"/>
<dbReference type="GO" id="GO:0005657">
    <property type="term" value="C:replication fork"/>
    <property type="evidence" value="ECO:0007669"/>
    <property type="project" value="TreeGrafter"/>
</dbReference>
<protein>
    <recommendedName>
        <fullName evidence="10">RecA family profile 1 domain-containing protein</fullName>
    </recommendedName>
</protein>
<dbReference type="GO" id="GO:0140664">
    <property type="term" value="F:ATP-dependent DNA damage sensor activity"/>
    <property type="evidence" value="ECO:0007669"/>
    <property type="project" value="InterPro"/>
</dbReference>
<keyword evidence="4" id="KW-0227">DNA damage</keyword>
<dbReference type="GO" id="GO:0033063">
    <property type="term" value="C:Rad51B-Rad51C-Rad51D-XRCC2 complex"/>
    <property type="evidence" value="ECO:0007669"/>
    <property type="project" value="TreeGrafter"/>
</dbReference>
<dbReference type="GO" id="GO:0000400">
    <property type="term" value="F:four-way junction DNA binding"/>
    <property type="evidence" value="ECO:0007669"/>
    <property type="project" value="TreeGrafter"/>
</dbReference>
<dbReference type="InterPro" id="IPR027417">
    <property type="entry name" value="P-loop_NTPase"/>
</dbReference>
<keyword evidence="7" id="KW-0233">DNA recombination</keyword>
<dbReference type="InterPro" id="IPR020588">
    <property type="entry name" value="RecA_ATP-bd"/>
</dbReference>
<dbReference type="GO" id="GO:0005524">
    <property type="term" value="F:ATP binding"/>
    <property type="evidence" value="ECO:0007669"/>
    <property type="project" value="UniProtKB-KW"/>
</dbReference>
<evidence type="ECO:0000256" key="6">
    <source>
        <dbReference type="ARBA" id="ARBA00023125"/>
    </source>
</evidence>
<dbReference type="GO" id="GO:0042148">
    <property type="term" value="P:DNA strand invasion"/>
    <property type="evidence" value="ECO:0007669"/>
    <property type="project" value="TreeGrafter"/>
</dbReference>
<keyword evidence="6" id="KW-0238">DNA-binding</keyword>
<keyword evidence="12" id="KW-1185">Reference proteome</keyword>
<dbReference type="SUPFAM" id="SSF52540">
    <property type="entry name" value="P-loop containing nucleoside triphosphate hydrolases"/>
    <property type="match status" value="1"/>
</dbReference>
<evidence type="ECO:0000256" key="8">
    <source>
        <dbReference type="ARBA" id="ARBA00023204"/>
    </source>
</evidence>
<proteinExistence type="inferred from homology"/>
<accession>A0A653CB63</accession>
<dbReference type="AlphaFoldDB" id="A0A653CB63"/>
<organism evidence="11 12">
    <name type="scientific">Callosobruchus maculatus</name>
    <name type="common">Southern cowpea weevil</name>
    <name type="synonym">Pulse bruchid</name>
    <dbReference type="NCBI Taxonomy" id="64391"/>
    <lineage>
        <taxon>Eukaryota</taxon>
        <taxon>Metazoa</taxon>
        <taxon>Ecdysozoa</taxon>
        <taxon>Arthropoda</taxon>
        <taxon>Hexapoda</taxon>
        <taxon>Insecta</taxon>
        <taxon>Pterygota</taxon>
        <taxon>Neoptera</taxon>
        <taxon>Endopterygota</taxon>
        <taxon>Coleoptera</taxon>
        <taxon>Polyphaga</taxon>
        <taxon>Cucujiformia</taxon>
        <taxon>Chrysomeloidea</taxon>
        <taxon>Chrysomelidae</taxon>
        <taxon>Bruchinae</taxon>
        <taxon>Bruchini</taxon>
        <taxon>Callosobruchus</taxon>
    </lineage>
</organism>